<evidence type="ECO:0000313" key="3">
    <source>
        <dbReference type="Proteomes" id="UP000593571"/>
    </source>
</evidence>
<protein>
    <submittedName>
        <fullName evidence="2">Peptidylprolyl isomerase like 2</fullName>
    </submittedName>
</protein>
<dbReference type="PANTHER" id="PTHR36867">
    <property type="entry name" value="MCG131172, ISOFORM CRA_A"/>
    <property type="match status" value="1"/>
</dbReference>
<keyword evidence="3" id="KW-1185">Reference proteome</keyword>
<keyword evidence="2" id="KW-0413">Isomerase</keyword>
<feature type="region of interest" description="Disordered" evidence="1">
    <location>
        <begin position="392"/>
        <end position="419"/>
    </location>
</feature>
<proteinExistence type="predicted"/>
<accession>A0A7J8H4I7</accession>
<dbReference type="Proteomes" id="UP000593571">
    <property type="component" value="Unassembled WGS sequence"/>
</dbReference>
<dbReference type="EMBL" id="JACASE010000005">
    <property type="protein sequence ID" value="KAF6467173.1"/>
    <property type="molecule type" value="Genomic_DNA"/>
</dbReference>
<organism evidence="2 3">
    <name type="scientific">Rousettus aegyptiacus</name>
    <name type="common">Egyptian fruit bat</name>
    <name type="synonym">Pteropus aegyptiacus</name>
    <dbReference type="NCBI Taxonomy" id="9407"/>
    <lineage>
        <taxon>Eukaryota</taxon>
        <taxon>Metazoa</taxon>
        <taxon>Chordata</taxon>
        <taxon>Craniata</taxon>
        <taxon>Vertebrata</taxon>
        <taxon>Euteleostomi</taxon>
        <taxon>Mammalia</taxon>
        <taxon>Eutheria</taxon>
        <taxon>Laurasiatheria</taxon>
        <taxon>Chiroptera</taxon>
        <taxon>Yinpterochiroptera</taxon>
        <taxon>Pteropodoidea</taxon>
        <taxon>Pteropodidae</taxon>
        <taxon>Rousettinae</taxon>
        <taxon>Rousettus</taxon>
    </lineage>
</organism>
<dbReference type="AlphaFoldDB" id="A0A7J8H4I7"/>
<dbReference type="PANTHER" id="PTHR36867:SF1">
    <property type="entry name" value="RIKEN CDNA 2610318N02 GENE"/>
    <property type="match status" value="1"/>
</dbReference>
<evidence type="ECO:0000256" key="1">
    <source>
        <dbReference type="SAM" id="MobiDB-lite"/>
    </source>
</evidence>
<reference evidence="2 3" key="1">
    <citation type="journal article" date="2020" name="Nature">
        <title>Six reference-quality genomes reveal evolution of bat adaptations.</title>
        <authorList>
            <person name="Jebb D."/>
            <person name="Huang Z."/>
            <person name="Pippel M."/>
            <person name="Hughes G.M."/>
            <person name="Lavrichenko K."/>
            <person name="Devanna P."/>
            <person name="Winkler S."/>
            <person name="Jermiin L.S."/>
            <person name="Skirmuntt E.C."/>
            <person name="Katzourakis A."/>
            <person name="Burkitt-Gray L."/>
            <person name="Ray D.A."/>
            <person name="Sullivan K.A.M."/>
            <person name="Roscito J.G."/>
            <person name="Kirilenko B.M."/>
            <person name="Davalos L.M."/>
            <person name="Corthals A.P."/>
            <person name="Power M.L."/>
            <person name="Jones G."/>
            <person name="Ransome R.D."/>
            <person name="Dechmann D.K.N."/>
            <person name="Locatelli A.G."/>
            <person name="Puechmaille S.J."/>
            <person name="Fedrigo O."/>
            <person name="Jarvis E.D."/>
            <person name="Hiller M."/>
            <person name="Vernes S.C."/>
            <person name="Myers E.W."/>
            <person name="Teeling E.C."/>
        </authorList>
    </citation>
    <scope>NUCLEOTIDE SEQUENCE [LARGE SCALE GENOMIC DNA]</scope>
    <source>
        <strain evidence="2">MRouAeg1</strain>
        <tissue evidence="2">Muscle</tissue>
    </source>
</reference>
<dbReference type="GO" id="GO:0016853">
    <property type="term" value="F:isomerase activity"/>
    <property type="evidence" value="ECO:0007669"/>
    <property type="project" value="UniProtKB-KW"/>
</dbReference>
<gene>
    <name evidence="2" type="ORF">HJG63_015717</name>
</gene>
<comment type="caution">
    <text evidence="2">The sequence shown here is derived from an EMBL/GenBank/DDBJ whole genome shotgun (WGS) entry which is preliminary data.</text>
</comment>
<sequence length="419" mass="46205">MRRKWSRYGEGLVAGRGGEDLKEIGRFRTLTTLLGVALGRIPTQGRSSLRRPESACPEGRALSRAALSRDSSGSRSPWGLAGTVWTAAAVAEGILWRRGGPGEQSGQPGQALSPSQMEVLDEFDSEFPQSVTFCQLISEEDFERQAASCTERALRRLFRSLDRNPALAERVVRKGKQAECEQRGLLSFLWAKFFTAVQGELNFCNSMGALEMHQRLEQLKRSIYRVHQYSQDAKKRRRKPKSKKQESNLLQSRLSSLCLPPTLLPPPPLPPPATTMASVVAPSSPVYTMPRVFGPFPALPRKSAEKLEVSSSEVKLNRTGLSQNPKRHMVDLNPLVLSPGDFHFSYLPGNGAQKLHGPGFPWTSACSDSPNTEETPSLPVKASTFTPSVLLKFQHVPRPKDDSENDPGSAESVPHKRSP</sequence>
<evidence type="ECO:0000313" key="2">
    <source>
        <dbReference type="EMBL" id="KAF6467173.1"/>
    </source>
</evidence>
<name>A0A7J8H4I7_ROUAE</name>